<evidence type="ECO:0000259" key="7">
    <source>
        <dbReference type="Pfam" id="PF00056"/>
    </source>
</evidence>
<dbReference type="HAMAP" id="MF_01517">
    <property type="entry name" value="Malate_dehydrog_2"/>
    <property type="match status" value="1"/>
</dbReference>
<feature type="domain" description="Lactate/malate dehydrogenase N-terminal" evidence="7">
    <location>
        <begin position="45"/>
        <end position="190"/>
    </location>
</feature>
<dbReference type="Pfam" id="PF00056">
    <property type="entry name" value="Ldh_1_N"/>
    <property type="match status" value="1"/>
</dbReference>
<proteinExistence type="inferred from homology"/>
<dbReference type="InterPro" id="IPR010945">
    <property type="entry name" value="Malate_DH_type2"/>
</dbReference>
<dbReference type="InParanoid" id="K1Q0R2"/>
<dbReference type="Pfam" id="PF02866">
    <property type="entry name" value="Ldh_1_C"/>
    <property type="match status" value="1"/>
</dbReference>
<dbReference type="InterPro" id="IPR012336">
    <property type="entry name" value="Thioredoxin-like_fold"/>
</dbReference>
<evidence type="ECO:0000259" key="9">
    <source>
        <dbReference type="Pfam" id="PF13462"/>
    </source>
</evidence>
<dbReference type="PROSITE" id="PS00068">
    <property type="entry name" value="MDH"/>
    <property type="match status" value="1"/>
</dbReference>
<dbReference type="FunFam" id="3.90.110.10:FF:000002">
    <property type="entry name" value="Malate dehydrogenase"/>
    <property type="match status" value="1"/>
</dbReference>
<dbReference type="CDD" id="cd01338">
    <property type="entry name" value="MDH_chloroplast-like"/>
    <property type="match status" value="1"/>
</dbReference>
<dbReference type="InterPro" id="IPR036249">
    <property type="entry name" value="Thioredoxin-like_sf"/>
</dbReference>
<dbReference type="SUPFAM" id="SSF51735">
    <property type="entry name" value="NAD(P)-binding Rossmann-fold domains"/>
    <property type="match status" value="1"/>
</dbReference>
<evidence type="ECO:0000256" key="4">
    <source>
        <dbReference type="ARBA" id="ARBA00023002"/>
    </source>
</evidence>
<gene>
    <name evidence="10" type="ORF">CGI_10001919</name>
</gene>
<dbReference type="Pfam" id="PF13462">
    <property type="entry name" value="Thioredoxin_4"/>
    <property type="match status" value="1"/>
</dbReference>
<evidence type="ECO:0000256" key="6">
    <source>
        <dbReference type="SAM" id="MobiDB-lite"/>
    </source>
</evidence>
<dbReference type="GO" id="GO:0006108">
    <property type="term" value="P:malate metabolic process"/>
    <property type="evidence" value="ECO:0007669"/>
    <property type="project" value="InterPro"/>
</dbReference>
<comment type="similarity">
    <text evidence="1">Belongs to the LDH/MDH superfamily. MDH type 2 family.</text>
</comment>
<dbReference type="InterPro" id="IPR015955">
    <property type="entry name" value="Lactate_DH/Glyco_Ohase_4_C"/>
</dbReference>
<evidence type="ECO:0000313" key="10">
    <source>
        <dbReference type="EMBL" id="EKC24934.1"/>
    </source>
</evidence>
<evidence type="ECO:0000259" key="8">
    <source>
        <dbReference type="Pfam" id="PF02866"/>
    </source>
</evidence>
<dbReference type="Gene3D" id="3.40.30.10">
    <property type="entry name" value="Glutaredoxin"/>
    <property type="match status" value="1"/>
</dbReference>
<dbReference type="PANTHER" id="PTHR23382">
    <property type="entry name" value="MALATE DEHYDROGENASE"/>
    <property type="match status" value="1"/>
</dbReference>
<feature type="compositionally biased region" description="Basic and acidic residues" evidence="6">
    <location>
        <begin position="16"/>
        <end position="31"/>
    </location>
</feature>
<keyword evidence="5" id="KW-0520">NAD</keyword>
<evidence type="ECO:0000256" key="2">
    <source>
        <dbReference type="ARBA" id="ARBA00012995"/>
    </source>
</evidence>
<evidence type="ECO:0000256" key="3">
    <source>
        <dbReference type="ARBA" id="ARBA00019899"/>
    </source>
</evidence>
<dbReference type="NCBIfam" id="NF003916">
    <property type="entry name" value="PRK05442.1"/>
    <property type="match status" value="1"/>
</dbReference>
<organism evidence="10">
    <name type="scientific">Magallana gigas</name>
    <name type="common">Pacific oyster</name>
    <name type="synonym">Crassostrea gigas</name>
    <dbReference type="NCBI Taxonomy" id="29159"/>
    <lineage>
        <taxon>Eukaryota</taxon>
        <taxon>Metazoa</taxon>
        <taxon>Spiralia</taxon>
        <taxon>Lophotrochozoa</taxon>
        <taxon>Mollusca</taxon>
        <taxon>Bivalvia</taxon>
        <taxon>Autobranchia</taxon>
        <taxon>Pteriomorphia</taxon>
        <taxon>Ostreida</taxon>
        <taxon>Ostreoidea</taxon>
        <taxon>Ostreidae</taxon>
        <taxon>Magallana</taxon>
    </lineage>
</organism>
<protein>
    <recommendedName>
        <fullName evidence="3">Malate dehydrogenase, cytoplasmic</fullName>
        <ecNumber evidence="2">1.1.1.37</ecNumber>
    </recommendedName>
</protein>
<dbReference type="GO" id="GO:0030060">
    <property type="term" value="F:L-malate dehydrogenase (NAD+) activity"/>
    <property type="evidence" value="ECO:0007669"/>
    <property type="project" value="UniProtKB-EC"/>
</dbReference>
<dbReference type="Gene3D" id="3.40.50.720">
    <property type="entry name" value="NAD(P)-binding Rossmann-like Domain"/>
    <property type="match status" value="1"/>
</dbReference>
<dbReference type="InterPro" id="IPR001252">
    <property type="entry name" value="Malate_DH_AS"/>
</dbReference>
<dbReference type="InterPro" id="IPR001236">
    <property type="entry name" value="Lactate/malate_DH_N"/>
</dbReference>
<dbReference type="NCBIfam" id="TIGR01759">
    <property type="entry name" value="MalateDH-SF1"/>
    <property type="match status" value="1"/>
</dbReference>
<dbReference type="FunFam" id="3.40.50.720:FF:000010">
    <property type="entry name" value="Malate dehydrogenase"/>
    <property type="match status" value="1"/>
</dbReference>
<evidence type="ECO:0000256" key="5">
    <source>
        <dbReference type="ARBA" id="ARBA00023027"/>
    </source>
</evidence>
<dbReference type="InterPro" id="IPR022383">
    <property type="entry name" value="Lactate/malate_DH_C"/>
</dbReference>
<dbReference type="AlphaFoldDB" id="K1Q0R2"/>
<dbReference type="Gene3D" id="3.90.110.10">
    <property type="entry name" value="Lactate dehydrogenase/glycoside hydrolase, family 4, C-terminal"/>
    <property type="match status" value="1"/>
</dbReference>
<feature type="domain" description="Thioredoxin-like fold" evidence="9">
    <location>
        <begin position="394"/>
        <end position="560"/>
    </location>
</feature>
<dbReference type="EMBL" id="JH817035">
    <property type="protein sequence ID" value="EKC24934.1"/>
    <property type="molecule type" value="Genomic_DNA"/>
</dbReference>
<feature type="domain" description="Lactate/malate dehydrogenase C-terminal" evidence="8">
    <location>
        <begin position="194"/>
        <end position="361"/>
    </location>
</feature>
<dbReference type="SUPFAM" id="SSF56327">
    <property type="entry name" value="LDH C-terminal domain-like"/>
    <property type="match status" value="1"/>
</dbReference>
<dbReference type="HOGENOM" id="CLU_475880_0_0_1"/>
<evidence type="ECO:0000256" key="1">
    <source>
        <dbReference type="ARBA" id="ARBA00009613"/>
    </source>
</evidence>
<dbReference type="EC" id="1.1.1.37" evidence="2"/>
<accession>K1Q0R2</accession>
<reference evidence="10" key="1">
    <citation type="journal article" date="2012" name="Nature">
        <title>The oyster genome reveals stress adaptation and complexity of shell formation.</title>
        <authorList>
            <person name="Zhang G."/>
            <person name="Fang X."/>
            <person name="Guo X."/>
            <person name="Li L."/>
            <person name="Luo R."/>
            <person name="Xu F."/>
            <person name="Yang P."/>
            <person name="Zhang L."/>
            <person name="Wang X."/>
            <person name="Qi H."/>
            <person name="Xiong Z."/>
            <person name="Que H."/>
            <person name="Xie Y."/>
            <person name="Holland P.W."/>
            <person name="Paps J."/>
            <person name="Zhu Y."/>
            <person name="Wu F."/>
            <person name="Chen Y."/>
            <person name="Wang J."/>
            <person name="Peng C."/>
            <person name="Meng J."/>
            <person name="Yang L."/>
            <person name="Liu J."/>
            <person name="Wen B."/>
            <person name="Zhang N."/>
            <person name="Huang Z."/>
            <person name="Zhu Q."/>
            <person name="Feng Y."/>
            <person name="Mount A."/>
            <person name="Hedgecock D."/>
            <person name="Xu Z."/>
            <person name="Liu Y."/>
            <person name="Domazet-Loso T."/>
            <person name="Du Y."/>
            <person name="Sun X."/>
            <person name="Zhang S."/>
            <person name="Liu B."/>
            <person name="Cheng P."/>
            <person name="Jiang X."/>
            <person name="Li J."/>
            <person name="Fan D."/>
            <person name="Wang W."/>
            <person name="Fu W."/>
            <person name="Wang T."/>
            <person name="Wang B."/>
            <person name="Zhang J."/>
            <person name="Peng Z."/>
            <person name="Li Y."/>
            <person name="Li N."/>
            <person name="Wang J."/>
            <person name="Chen M."/>
            <person name="He Y."/>
            <person name="Tan F."/>
            <person name="Song X."/>
            <person name="Zheng Q."/>
            <person name="Huang R."/>
            <person name="Yang H."/>
            <person name="Du X."/>
            <person name="Chen L."/>
            <person name="Yang M."/>
            <person name="Gaffney P.M."/>
            <person name="Wang S."/>
            <person name="Luo L."/>
            <person name="She Z."/>
            <person name="Ming Y."/>
            <person name="Huang W."/>
            <person name="Zhang S."/>
            <person name="Huang B."/>
            <person name="Zhang Y."/>
            <person name="Qu T."/>
            <person name="Ni P."/>
            <person name="Miao G."/>
            <person name="Wang J."/>
            <person name="Wang Q."/>
            <person name="Steinberg C.E."/>
            <person name="Wang H."/>
            <person name="Li N."/>
            <person name="Qian L."/>
            <person name="Zhang G."/>
            <person name="Li Y."/>
            <person name="Yang H."/>
            <person name="Liu X."/>
            <person name="Wang J."/>
            <person name="Yin Y."/>
            <person name="Wang J."/>
        </authorList>
    </citation>
    <scope>NUCLEOTIDE SEQUENCE [LARGE SCALE GENOMIC DNA]</scope>
    <source>
        <strain evidence="10">05x7-T-G4-1.051#20</strain>
    </source>
</reference>
<name>K1Q0R2_MAGGI</name>
<sequence length="573" mass="63419">MEDRRTHADRRRSVDRRHSDGGHGPGIERRRVSDRRTIEHLRKVVTITGAAGQIGYAMLFRIASGEVFGENVEIDLKLLELEQALPALNGVKMELDDGAFPNLASITTTSSLDVAFGDSDWAFLVGSVPRKAGMERNDLLNINGGIFTGQGKALDKNAKPTCKVLVVGNPCNTNALIAKSMCKNLEEKNFFAMTMLDELRATSQLAQKAKVSQNDVRNLAIWGNHSSTQYPDFYHATIKGKPATEVIADENWLKGDFISTVQQRGAAIIKARGASSAASAANAAIETAKRLSCRTPDGQWFSVAVSTNAAKHAYGIKKDLMFSYPIRSNGSDWEVVKGIEHNDFSKGKIKASEDELIGEREAVKGLLPNCKKGDDDSDTSDNQAPDYSAILEITEDDMVIGNLQNPITIVEYSDLQCPACAHFHKVVKQTWRLISNDVKLVIRNYPLIQIHAQAYLAAQYTEAARVQQKHEAFFDKLFSNQTQWSGAANAEELFLQYASEVGLDVEKLKQDKNDPTIKDKIQKDIDSGNKLGIRGTPTIFVNNKEVNFPDTPQKFFEMIQQEKQALVEAKLNK</sequence>
<keyword evidence="4" id="KW-0560">Oxidoreductase</keyword>
<dbReference type="SUPFAM" id="SSF52833">
    <property type="entry name" value="Thioredoxin-like"/>
    <property type="match status" value="1"/>
</dbReference>
<feature type="region of interest" description="Disordered" evidence="6">
    <location>
        <begin position="1"/>
        <end position="31"/>
    </location>
</feature>
<dbReference type="InterPro" id="IPR036291">
    <property type="entry name" value="NAD(P)-bd_dom_sf"/>
</dbReference>